<dbReference type="PANTHER" id="PTHR23112">
    <property type="entry name" value="G PROTEIN-COUPLED RECEPTOR 157-RELATED"/>
    <property type="match status" value="1"/>
</dbReference>
<evidence type="ECO:0000256" key="5">
    <source>
        <dbReference type="SAM" id="MobiDB-lite"/>
    </source>
</evidence>
<sequence length="552" mass="61699">MASNQCVLMQRLYQCPAFHVDTLFLPVFHVDREGPQRLVLVLVRATYLSKLLMTLLSEIPLPNGSDFASKTHYSVDELKGVIVLVAVSGVSSLAVSGAFAAITRSAFSTWSRLDDHLLVRTHLDVYFFCLLICDFLQGIGSMLSAEWVRVSGVYIGSLCTAQAVVQQLSDVGIALWILTLSFHVFLIGFSERKAGPLLVWFTLFFVWGVISLITVLGPYVVQINTAGPFYGIAGSWCWISNGYNVERMTLGYMMMFITSIMSFILYLLVYLRLRRKGYSDADNFAQTEARVIYQQMIWYPITYTLMFVPVACVRFAKWDMKRDIPNVATVFTSSVYLLLGLVHVILFATARRLPEPVHPIKRKISRPRPIEVPPITPGIDPYYHSAALHTAALQSAALPTEKSGRAPNPFHNRRSKDSGTPRNVNTPRTRTTLTPGPPTTHFSDISLNASEGSVYDDEHHSQNGGAGGVPQLGEDRVYDLWSGIPREGLPGYPSEHGMTTETSPSAYYSPRSSVDLRRVSRLSMLKSPDWRHTILIKSPQLKSPDWRRASVI</sequence>
<feature type="transmembrane region" description="Helical" evidence="6">
    <location>
        <begin position="123"/>
        <end position="143"/>
    </location>
</feature>
<evidence type="ECO:0000256" key="3">
    <source>
        <dbReference type="ARBA" id="ARBA00022989"/>
    </source>
</evidence>
<evidence type="ECO:0000256" key="4">
    <source>
        <dbReference type="ARBA" id="ARBA00023136"/>
    </source>
</evidence>
<feature type="transmembrane region" description="Helical" evidence="6">
    <location>
        <begin position="250"/>
        <end position="271"/>
    </location>
</feature>
<organism evidence="7 8">
    <name type="scientific">Fistulina hepatica ATCC 64428</name>
    <dbReference type="NCBI Taxonomy" id="1128425"/>
    <lineage>
        <taxon>Eukaryota</taxon>
        <taxon>Fungi</taxon>
        <taxon>Dikarya</taxon>
        <taxon>Basidiomycota</taxon>
        <taxon>Agaricomycotina</taxon>
        <taxon>Agaricomycetes</taxon>
        <taxon>Agaricomycetidae</taxon>
        <taxon>Agaricales</taxon>
        <taxon>Fistulinaceae</taxon>
        <taxon>Fistulina</taxon>
    </lineage>
</organism>
<keyword evidence="2 6" id="KW-0812">Transmembrane</keyword>
<dbReference type="GO" id="GO:0007189">
    <property type="term" value="P:adenylate cyclase-activating G protein-coupled receptor signaling pathway"/>
    <property type="evidence" value="ECO:0007669"/>
    <property type="project" value="TreeGrafter"/>
</dbReference>
<protein>
    <submittedName>
        <fullName evidence="7">Uncharacterized protein</fullName>
    </submittedName>
</protein>
<keyword evidence="8" id="KW-1185">Reference proteome</keyword>
<dbReference type="Gene3D" id="1.20.1070.10">
    <property type="entry name" value="Rhodopsin 7-helix transmembrane proteins"/>
    <property type="match status" value="1"/>
</dbReference>
<dbReference type="AlphaFoldDB" id="A0A0D7A0C8"/>
<keyword evidence="4 6" id="KW-0472">Membrane</keyword>
<feature type="transmembrane region" description="Helical" evidence="6">
    <location>
        <begin position="81"/>
        <end position="102"/>
    </location>
</feature>
<evidence type="ECO:0000256" key="6">
    <source>
        <dbReference type="SAM" id="Phobius"/>
    </source>
</evidence>
<dbReference type="GO" id="GO:0005886">
    <property type="term" value="C:plasma membrane"/>
    <property type="evidence" value="ECO:0007669"/>
    <property type="project" value="TreeGrafter"/>
</dbReference>
<reference evidence="7 8" key="1">
    <citation type="journal article" date="2015" name="Fungal Genet. Biol.">
        <title>Evolution of novel wood decay mechanisms in Agaricales revealed by the genome sequences of Fistulina hepatica and Cylindrobasidium torrendii.</title>
        <authorList>
            <person name="Floudas D."/>
            <person name="Held B.W."/>
            <person name="Riley R."/>
            <person name="Nagy L.G."/>
            <person name="Koehler G."/>
            <person name="Ransdell A.S."/>
            <person name="Younus H."/>
            <person name="Chow J."/>
            <person name="Chiniquy J."/>
            <person name="Lipzen A."/>
            <person name="Tritt A."/>
            <person name="Sun H."/>
            <person name="Haridas S."/>
            <person name="LaButti K."/>
            <person name="Ohm R.A."/>
            <person name="Kues U."/>
            <person name="Blanchette R.A."/>
            <person name="Grigoriev I.V."/>
            <person name="Minto R.E."/>
            <person name="Hibbett D.S."/>
        </authorList>
    </citation>
    <scope>NUCLEOTIDE SEQUENCE [LARGE SCALE GENOMIC DNA]</scope>
    <source>
        <strain evidence="7 8">ATCC 64428</strain>
    </source>
</reference>
<evidence type="ECO:0000256" key="1">
    <source>
        <dbReference type="ARBA" id="ARBA00004141"/>
    </source>
</evidence>
<dbReference type="Proteomes" id="UP000054144">
    <property type="component" value="Unassembled WGS sequence"/>
</dbReference>
<feature type="region of interest" description="Disordered" evidence="5">
    <location>
        <begin position="399"/>
        <end position="445"/>
    </location>
</feature>
<gene>
    <name evidence="7" type="ORF">FISHEDRAFT_78637</name>
</gene>
<feature type="transmembrane region" description="Helical" evidence="6">
    <location>
        <begin position="328"/>
        <end position="348"/>
    </location>
</feature>
<evidence type="ECO:0000313" key="7">
    <source>
        <dbReference type="EMBL" id="KIY43293.1"/>
    </source>
</evidence>
<name>A0A0D7A0C8_9AGAR</name>
<proteinExistence type="predicted"/>
<accession>A0A0D7A0C8</accession>
<evidence type="ECO:0000256" key="2">
    <source>
        <dbReference type="ARBA" id="ARBA00022692"/>
    </source>
</evidence>
<feature type="region of interest" description="Disordered" evidence="5">
    <location>
        <begin position="490"/>
        <end position="511"/>
    </location>
</feature>
<feature type="compositionally biased region" description="Low complexity" evidence="5">
    <location>
        <begin position="420"/>
        <end position="434"/>
    </location>
</feature>
<dbReference type="PANTHER" id="PTHR23112:SF37">
    <property type="entry name" value="G PROTEIN-COUPLED RECEPTOR GPR1"/>
    <property type="match status" value="1"/>
</dbReference>
<comment type="subcellular location">
    <subcellularLocation>
        <location evidence="1">Membrane</location>
        <topology evidence="1">Multi-pass membrane protein</topology>
    </subcellularLocation>
</comment>
<dbReference type="GO" id="GO:0004930">
    <property type="term" value="F:G protein-coupled receptor activity"/>
    <property type="evidence" value="ECO:0007669"/>
    <property type="project" value="TreeGrafter"/>
</dbReference>
<keyword evidence="3 6" id="KW-1133">Transmembrane helix</keyword>
<feature type="compositionally biased region" description="Polar residues" evidence="5">
    <location>
        <begin position="497"/>
        <end position="506"/>
    </location>
</feature>
<feature type="transmembrane region" description="Helical" evidence="6">
    <location>
        <begin position="297"/>
        <end position="316"/>
    </location>
</feature>
<dbReference type="EMBL" id="KN882110">
    <property type="protein sequence ID" value="KIY43293.1"/>
    <property type="molecule type" value="Genomic_DNA"/>
</dbReference>
<evidence type="ECO:0000313" key="8">
    <source>
        <dbReference type="Proteomes" id="UP000054144"/>
    </source>
</evidence>
<feature type="transmembrane region" description="Helical" evidence="6">
    <location>
        <begin position="197"/>
        <end position="221"/>
    </location>
</feature>
<dbReference type="OrthoDB" id="100006at2759"/>
<feature type="transmembrane region" description="Helical" evidence="6">
    <location>
        <begin position="173"/>
        <end position="190"/>
    </location>
</feature>